<keyword evidence="4 7" id="KW-1133">Transmembrane helix</keyword>
<evidence type="ECO:0000259" key="8">
    <source>
        <dbReference type="PROSITE" id="PS50850"/>
    </source>
</evidence>
<keyword evidence="3 7" id="KW-0812">Transmembrane</keyword>
<evidence type="ECO:0000256" key="4">
    <source>
        <dbReference type="ARBA" id="ARBA00022989"/>
    </source>
</evidence>
<evidence type="ECO:0000256" key="2">
    <source>
        <dbReference type="ARBA" id="ARBA00022448"/>
    </source>
</evidence>
<feature type="transmembrane region" description="Helical" evidence="7">
    <location>
        <begin position="312"/>
        <end position="328"/>
    </location>
</feature>
<comment type="subcellular location">
    <subcellularLocation>
        <location evidence="1">Membrane</location>
        <topology evidence="1">Multi-pass membrane protein</topology>
    </subcellularLocation>
</comment>
<proteinExistence type="predicted"/>
<feature type="transmembrane region" description="Helical" evidence="7">
    <location>
        <begin position="243"/>
        <end position="263"/>
    </location>
</feature>
<organism evidence="9 10">
    <name type="scientific">Collybiopsis luxurians FD-317 M1</name>
    <dbReference type="NCBI Taxonomy" id="944289"/>
    <lineage>
        <taxon>Eukaryota</taxon>
        <taxon>Fungi</taxon>
        <taxon>Dikarya</taxon>
        <taxon>Basidiomycota</taxon>
        <taxon>Agaricomycotina</taxon>
        <taxon>Agaricomycetes</taxon>
        <taxon>Agaricomycetidae</taxon>
        <taxon>Agaricales</taxon>
        <taxon>Marasmiineae</taxon>
        <taxon>Omphalotaceae</taxon>
        <taxon>Collybiopsis</taxon>
        <taxon>Collybiopsis luxurians</taxon>
    </lineage>
</organism>
<feature type="transmembrane region" description="Helical" evidence="7">
    <location>
        <begin position="402"/>
        <end position="422"/>
    </location>
</feature>
<evidence type="ECO:0000256" key="7">
    <source>
        <dbReference type="SAM" id="Phobius"/>
    </source>
</evidence>
<evidence type="ECO:0000256" key="5">
    <source>
        <dbReference type="ARBA" id="ARBA00023136"/>
    </source>
</evidence>
<evidence type="ECO:0000313" key="9">
    <source>
        <dbReference type="EMBL" id="KIK53240.1"/>
    </source>
</evidence>
<evidence type="ECO:0000256" key="1">
    <source>
        <dbReference type="ARBA" id="ARBA00004141"/>
    </source>
</evidence>
<dbReference type="OrthoDB" id="440755at2759"/>
<feature type="compositionally biased region" description="Polar residues" evidence="6">
    <location>
        <begin position="1"/>
        <end position="18"/>
    </location>
</feature>
<keyword evidence="5 7" id="KW-0472">Membrane</keyword>
<feature type="region of interest" description="Disordered" evidence="6">
    <location>
        <begin position="1"/>
        <end position="21"/>
    </location>
</feature>
<keyword evidence="2" id="KW-0813">Transport</keyword>
<feature type="transmembrane region" description="Helical" evidence="7">
    <location>
        <begin position="377"/>
        <end position="396"/>
    </location>
</feature>
<reference evidence="9 10" key="1">
    <citation type="submission" date="2014-04" db="EMBL/GenBank/DDBJ databases">
        <title>Evolutionary Origins and Diversification of the Mycorrhizal Mutualists.</title>
        <authorList>
            <consortium name="DOE Joint Genome Institute"/>
            <consortium name="Mycorrhizal Genomics Consortium"/>
            <person name="Kohler A."/>
            <person name="Kuo A."/>
            <person name="Nagy L.G."/>
            <person name="Floudas D."/>
            <person name="Copeland A."/>
            <person name="Barry K.W."/>
            <person name="Cichocki N."/>
            <person name="Veneault-Fourrey C."/>
            <person name="LaButti K."/>
            <person name="Lindquist E.A."/>
            <person name="Lipzen A."/>
            <person name="Lundell T."/>
            <person name="Morin E."/>
            <person name="Murat C."/>
            <person name="Riley R."/>
            <person name="Ohm R."/>
            <person name="Sun H."/>
            <person name="Tunlid A."/>
            <person name="Henrissat B."/>
            <person name="Grigoriev I.V."/>
            <person name="Hibbett D.S."/>
            <person name="Martin F."/>
        </authorList>
    </citation>
    <scope>NUCLEOTIDE SEQUENCE [LARGE SCALE GENOMIC DNA]</scope>
    <source>
        <strain evidence="9 10">FD-317 M1</strain>
    </source>
</reference>
<dbReference type="HOGENOM" id="CLU_000960_27_1_1"/>
<dbReference type="Proteomes" id="UP000053593">
    <property type="component" value="Unassembled WGS sequence"/>
</dbReference>
<gene>
    <name evidence="9" type="ORF">GYMLUDRAFT_49413</name>
</gene>
<dbReference type="EMBL" id="KN834831">
    <property type="protein sequence ID" value="KIK53240.1"/>
    <property type="molecule type" value="Genomic_DNA"/>
</dbReference>
<dbReference type="PANTHER" id="PTHR42718">
    <property type="entry name" value="MAJOR FACILITATOR SUPERFAMILY MULTIDRUG TRANSPORTER MFSC"/>
    <property type="match status" value="1"/>
</dbReference>
<dbReference type="GO" id="GO:0022857">
    <property type="term" value="F:transmembrane transporter activity"/>
    <property type="evidence" value="ECO:0007669"/>
    <property type="project" value="InterPro"/>
</dbReference>
<sequence length="505" mass="54437">MSSSSINQKASTGQNSVPDASENMKEMEAGGIPATDDATKPTAQLELTKLRRNLILFVLCSSQFFDIFNASAAILSLPEMGADLGFATGSLQWILSVYTLTFAAFMLASGRLADITHPKPIFCVGYAIVGLFSIPVAASVNPIMSIVFRAIQGIGAAMNVPSSISLLITYFPNPAEQGRALAIFGASGSIGNISGFIISGALSAGASWRWVYYLLAILVVPFSVLGWFILPKHQIPEGRDRRSVDWLGTSTLTAALILLVFALSDSGEVGWGAARVIVTLVLSVVLIVAFFVVEKFVKDPAIPPRTWTNKNFIPLFFYAWSIYWFALGTELNLVQIFQDLWHTSAISAAVRCFPLGITAGISAYLTGVFAPRIPRRILLLVGQVFMAGSVILFAFADRPDRYWSYMVPAMIIGMFGVSVAYVGNTIAVMESARPTDQGVVGAIMYTAYQVGSTIGIAVTSSVATSVNKNQPGDAISQFKGFQDSFWAMLGMHGTEILITFIFVRN</sequence>
<feature type="transmembrane region" description="Helical" evidence="7">
    <location>
        <begin position="121"/>
        <end position="140"/>
    </location>
</feature>
<name>A0A0D0AS39_9AGAR</name>
<feature type="transmembrane region" description="Helical" evidence="7">
    <location>
        <begin position="210"/>
        <end position="231"/>
    </location>
</feature>
<protein>
    <recommendedName>
        <fullName evidence="8">Major facilitator superfamily (MFS) profile domain-containing protein</fullName>
    </recommendedName>
</protein>
<evidence type="ECO:0000256" key="6">
    <source>
        <dbReference type="SAM" id="MobiDB-lite"/>
    </source>
</evidence>
<feature type="transmembrane region" description="Helical" evidence="7">
    <location>
        <begin position="180"/>
        <end position="204"/>
    </location>
</feature>
<feature type="transmembrane region" description="Helical" evidence="7">
    <location>
        <begin position="484"/>
        <end position="503"/>
    </location>
</feature>
<evidence type="ECO:0000313" key="10">
    <source>
        <dbReference type="Proteomes" id="UP000053593"/>
    </source>
</evidence>
<dbReference type="SUPFAM" id="SSF103473">
    <property type="entry name" value="MFS general substrate transporter"/>
    <property type="match status" value="1"/>
</dbReference>
<dbReference type="AlphaFoldDB" id="A0A0D0AS39"/>
<feature type="domain" description="Major facilitator superfamily (MFS) profile" evidence="8">
    <location>
        <begin position="55"/>
        <end position="505"/>
    </location>
</feature>
<dbReference type="PROSITE" id="PS50850">
    <property type="entry name" value="MFS"/>
    <property type="match status" value="1"/>
</dbReference>
<keyword evidence="10" id="KW-1185">Reference proteome</keyword>
<feature type="transmembrane region" description="Helical" evidence="7">
    <location>
        <begin position="146"/>
        <end position="168"/>
    </location>
</feature>
<dbReference type="Pfam" id="PF07690">
    <property type="entry name" value="MFS_1"/>
    <property type="match status" value="1"/>
</dbReference>
<dbReference type="Gene3D" id="1.20.1250.20">
    <property type="entry name" value="MFS general substrate transporter like domains"/>
    <property type="match status" value="2"/>
</dbReference>
<dbReference type="PANTHER" id="PTHR42718:SF9">
    <property type="entry name" value="MAJOR FACILITATOR SUPERFAMILY MULTIDRUG TRANSPORTER MFSC"/>
    <property type="match status" value="1"/>
</dbReference>
<feature type="transmembrane region" description="Helical" evidence="7">
    <location>
        <begin position="54"/>
        <end position="78"/>
    </location>
</feature>
<dbReference type="InterPro" id="IPR020846">
    <property type="entry name" value="MFS_dom"/>
</dbReference>
<feature type="transmembrane region" description="Helical" evidence="7">
    <location>
        <begin position="269"/>
        <end position="292"/>
    </location>
</feature>
<evidence type="ECO:0000256" key="3">
    <source>
        <dbReference type="ARBA" id="ARBA00022692"/>
    </source>
</evidence>
<accession>A0A0D0AS39</accession>
<feature type="transmembrane region" description="Helical" evidence="7">
    <location>
        <begin position="90"/>
        <end position="109"/>
    </location>
</feature>
<feature type="transmembrane region" description="Helical" evidence="7">
    <location>
        <begin position="348"/>
        <end position="370"/>
    </location>
</feature>
<dbReference type="InterPro" id="IPR011701">
    <property type="entry name" value="MFS"/>
</dbReference>
<dbReference type="InterPro" id="IPR036259">
    <property type="entry name" value="MFS_trans_sf"/>
</dbReference>
<dbReference type="GO" id="GO:0016020">
    <property type="term" value="C:membrane"/>
    <property type="evidence" value="ECO:0007669"/>
    <property type="project" value="UniProtKB-SubCell"/>
</dbReference>
<feature type="transmembrane region" description="Helical" evidence="7">
    <location>
        <begin position="442"/>
        <end position="464"/>
    </location>
</feature>